<comment type="caution">
    <text evidence="1">The sequence shown here is derived from an EMBL/GenBank/DDBJ whole genome shotgun (WGS) entry which is preliminary data.</text>
</comment>
<sequence>QVERAQPRIQAPVAVAVAPRAALAGPLVAAGADEAVDVGLHDDLQHALGNAAQEITVSGLRHQLGKR</sequence>
<protein>
    <submittedName>
        <fullName evidence="1">Uncharacterized protein</fullName>
    </submittedName>
</protein>
<feature type="non-terminal residue" evidence="1">
    <location>
        <position position="1"/>
    </location>
</feature>
<proteinExistence type="predicted"/>
<reference evidence="1" key="1">
    <citation type="journal article" date="2019" name="Sci. Rep.">
        <title>Draft genome of Tanacetum cinerariifolium, the natural source of mosquito coil.</title>
        <authorList>
            <person name="Yamashiro T."/>
            <person name="Shiraishi A."/>
            <person name="Satake H."/>
            <person name="Nakayama K."/>
        </authorList>
    </citation>
    <scope>NUCLEOTIDE SEQUENCE</scope>
</reference>
<dbReference type="EMBL" id="BKCJ011884399">
    <property type="protein sequence ID" value="GFD60913.1"/>
    <property type="molecule type" value="Genomic_DNA"/>
</dbReference>
<organism evidence="1">
    <name type="scientific">Tanacetum cinerariifolium</name>
    <name type="common">Dalmatian daisy</name>
    <name type="synonym">Chrysanthemum cinerariifolium</name>
    <dbReference type="NCBI Taxonomy" id="118510"/>
    <lineage>
        <taxon>Eukaryota</taxon>
        <taxon>Viridiplantae</taxon>
        <taxon>Streptophyta</taxon>
        <taxon>Embryophyta</taxon>
        <taxon>Tracheophyta</taxon>
        <taxon>Spermatophyta</taxon>
        <taxon>Magnoliopsida</taxon>
        <taxon>eudicotyledons</taxon>
        <taxon>Gunneridae</taxon>
        <taxon>Pentapetalae</taxon>
        <taxon>asterids</taxon>
        <taxon>campanulids</taxon>
        <taxon>Asterales</taxon>
        <taxon>Asteraceae</taxon>
        <taxon>Asteroideae</taxon>
        <taxon>Anthemideae</taxon>
        <taxon>Anthemidinae</taxon>
        <taxon>Tanacetum</taxon>
    </lineage>
</organism>
<evidence type="ECO:0000313" key="1">
    <source>
        <dbReference type="EMBL" id="GFD60913.1"/>
    </source>
</evidence>
<gene>
    <name evidence="1" type="ORF">Tci_932882</name>
</gene>
<dbReference type="AlphaFoldDB" id="A0A699XNS0"/>
<name>A0A699XNS0_TANCI</name>
<accession>A0A699XNS0</accession>